<evidence type="ECO:0000256" key="8">
    <source>
        <dbReference type="SAM" id="MobiDB-lite"/>
    </source>
</evidence>
<dbReference type="InterPro" id="IPR028599">
    <property type="entry name" value="WDR12/Ytm1"/>
</dbReference>
<dbReference type="PANTHER" id="PTHR19855:SF11">
    <property type="entry name" value="RIBOSOME BIOGENESIS PROTEIN WDR12"/>
    <property type="match status" value="1"/>
</dbReference>
<reference evidence="11" key="1">
    <citation type="submission" date="2025-08" db="UniProtKB">
        <authorList>
            <consortium name="RefSeq"/>
        </authorList>
    </citation>
    <scope>IDENTIFICATION</scope>
</reference>
<evidence type="ECO:0000259" key="9">
    <source>
        <dbReference type="Pfam" id="PF08154"/>
    </source>
</evidence>
<dbReference type="InterPro" id="IPR012972">
    <property type="entry name" value="NLE"/>
</dbReference>
<dbReference type="PANTHER" id="PTHR19855">
    <property type="entry name" value="WD40 REPEAT PROTEIN 12, 37"/>
    <property type="match status" value="1"/>
</dbReference>
<feature type="repeat" description="WD" evidence="7">
    <location>
        <begin position="194"/>
        <end position="226"/>
    </location>
</feature>
<evidence type="ECO:0000256" key="4">
    <source>
        <dbReference type="ARBA" id="ARBA00022737"/>
    </source>
</evidence>
<organism evidence="10 11">
    <name type="scientific">Priapulus caudatus</name>
    <name type="common">Priapulid worm</name>
    <dbReference type="NCBI Taxonomy" id="37621"/>
    <lineage>
        <taxon>Eukaryota</taxon>
        <taxon>Metazoa</taxon>
        <taxon>Ecdysozoa</taxon>
        <taxon>Scalidophora</taxon>
        <taxon>Priapulida</taxon>
        <taxon>Priapulimorpha</taxon>
        <taxon>Priapulimorphida</taxon>
        <taxon>Priapulidae</taxon>
        <taxon>Priapulus</taxon>
    </lineage>
</organism>
<evidence type="ECO:0000256" key="1">
    <source>
        <dbReference type="ARBA" id="ARBA00022517"/>
    </source>
</evidence>
<dbReference type="GeneID" id="106809679"/>
<name>A0ABM1E814_PRICU</name>
<dbReference type="PROSITE" id="PS00678">
    <property type="entry name" value="WD_REPEATS_1"/>
    <property type="match status" value="2"/>
</dbReference>
<dbReference type="RefSeq" id="XP_014668335.1">
    <property type="nucleotide sequence ID" value="XM_014812849.1"/>
</dbReference>
<dbReference type="SMART" id="SM00320">
    <property type="entry name" value="WD40"/>
    <property type="match status" value="7"/>
</dbReference>
<feature type="repeat" description="WD" evidence="7">
    <location>
        <begin position="348"/>
        <end position="384"/>
    </location>
</feature>
<gene>
    <name evidence="11" type="primary">LOC106809679</name>
</gene>
<feature type="region of interest" description="Disordered" evidence="8">
    <location>
        <begin position="228"/>
        <end position="253"/>
    </location>
</feature>
<proteinExistence type="inferred from homology"/>
<feature type="repeat" description="WD" evidence="7">
    <location>
        <begin position="263"/>
        <end position="303"/>
    </location>
</feature>
<accession>A0ABM1E814</accession>
<feature type="domain" description="NLE" evidence="9">
    <location>
        <begin position="11"/>
        <end position="79"/>
    </location>
</feature>
<evidence type="ECO:0000256" key="2">
    <source>
        <dbReference type="ARBA" id="ARBA00022552"/>
    </source>
</evidence>
<keyword evidence="3 7" id="KW-0853">WD repeat</keyword>
<keyword evidence="2 6" id="KW-0698">rRNA processing</keyword>
<dbReference type="PROSITE" id="PS50082">
    <property type="entry name" value="WD_REPEATS_2"/>
    <property type="match status" value="6"/>
</dbReference>
<keyword evidence="4" id="KW-0677">Repeat</keyword>
<evidence type="ECO:0000256" key="7">
    <source>
        <dbReference type="PROSITE-ProRule" id="PRU00221"/>
    </source>
</evidence>
<dbReference type="InterPro" id="IPR019775">
    <property type="entry name" value="WD40_repeat_CS"/>
</dbReference>
<keyword evidence="1 6" id="KW-0690">Ribosome biogenesis</keyword>
<keyword evidence="10" id="KW-1185">Reference proteome</keyword>
<feature type="repeat" description="WD" evidence="7">
    <location>
        <begin position="106"/>
        <end position="135"/>
    </location>
</feature>
<dbReference type="HAMAP" id="MF_03029">
    <property type="entry name" value="WDR12"/>
    <property type="match status" value="1"/>
</dbReference>
<dbReference type="Proteomes" id="UP000695022">
    <property type="component" value="Unplaced"/>
</dbReference>
<evidence type="ECO:0000256" key="6">
    <source>
        <dbReference type="HAMAP-Rule" id="MF_03029"/>
    </source>
</evidence>
<dbReference type="SUPFAM" id="SSF50978">
    <property type="entry name" value="WD40 repeat-like"/>
    <property type="match status" value="1"/>
</dbReference>
<feature type="repeat" description="WD" evidence="7">
    <location>
        <begin position="145"/>
        <end position="180"/>
    </location>
</feature>
<evidence type="ECO:0000313" key="11">
    <source>
        <dbReference type="RefSeq" id="XP_014668335.1"/>
    </source>
</evidence>
<dbReference type="InterPro" id="IPR015943">
    <property type="entry name" value="WD40/YVTN_repeat-like_dom_sf"/>
</dbReference>
<evidence type="ECO:0000256" key="3">
    <source>
        <dbReference type="ARBA" id="ARBA00022574"/>
    </source>
</evidence>
<dbReference type="InterPro" id="IPR036322">
    <property type="entry name" value="WD40_repeat_dom_sf"/>
</dbReference>
<dbReference type="InterPro" id="IPR001680">
    <property type="entry name" value="WD40_rpt"/>
</dbReference>
<comment type="function">
    <text evidence="6">Required for maturation of ribosomal RNAs and formation of the large ribosomal subunit.</text>
</comment>
<feature type="compositionally biased region" description="Acidic residues" evidence="8">
    <location>
        <begin position="228"/>
        <end position="239"/>
    </location>
</feature>
<dbReference type="InterPro" id="IPR020472">
    <property type="entry name" value="WD40_PAC1"/>
</dbReference>
<evidence type="ECO:0000313" key="10">
    <source>
        <dbReference type="Proteomes" id="UP000695022"/>
    </source>
</evidence>
<dbReference type="CDD" id="cd00200">
    <property type="entry name" value="WD40"/>
    <property type="match status" value="1"/>
</dbReference>
<feature type="repeat" description="WD" evidence="7">
    <location>
        <begin position="313"/>
        <end position="337"/>
    </location>
</feature>
<keyword evidence="5 6" id="KW-0539">Nucleus</keyword>
<sequence length="429" mass="47832">METDENAVAHIQVKFFTKQQQYAIQDIPYSLPVNVGTTELNELLNGILKADFVETEWKKLNFDFLHNGEFLRTNLTEHIESKGLTTETVLEVEYVEQTPAPRPQDSLKHDDWVSAVKSTPDLILTGCYDNTIHLWTPKGSHLMTIPGHLGPVKAVDWISHDENGGQFVSASHDQTLMIWQWDRQKNSIECAHVCRGHTRSVECVKVDASHTRFASGCWDGMLKIWSTGEDEGGSGEPDDHEQSQKKLKTNQQKSVTRTPLLTLAGHKESLSSIVWTDTGEVCTGSWDHTIRTWDLESGANKLTLPGAKVLLNLSWSPSSHLLLSGSADRHVRLWDVRVPDGTAVKSTYTSHSGWVSCVSWSPNDTNLFISGSYDNLLKLWDVRSTSVPLFNMTGHENKILCCDWSVPDHMISGGADTTVKIFEAAGHSS</sequence>
<comment type="subcellular location">
    <subcellularLocation>
        <location evidence="6">Nucleus</location>
        <location evidence="6">Nucleolus</location>
    </subcellularLocation>
    <subcellularLocation>
        <location evidence="6">Nucleus</location>
        <location evidence="6">Nucleoplasm</location>
    </subcellularLocation>
</comment>
<comment type="similarity">
    <text evidence="6">Belongs to the WD repeat WDR12/YTM1 family.</text>
</comment>
<dbReference type="Pfam" id="PF00400">
    <property type="entry name" value="WD40"/>
    <property type="match status" value="7"/>
</dbReference>
<dbReference type="Gene3D" id="2.130.10.10">
    <property type="entry name" value="YVTN repeat-like/Quinoprotein amine dehydrogenase"/>
    <property type="match status" value="3"/>
</dbReference>
<evidence type="ECO:0000256" key="5">
    <source>
        <dbReference type="ARBA" id="ARBA00023242"/>
    </source>
</evidence>
<dbReference type="PRINTS" id="PR00320">
    <property type="entry name" value="GPROTEINBRPT"/>
</dbReference>
<dbReference type="Pfam" id="PF08154">
    <property type="entry name" value="NLE"/>
    <property type="match status" value="1"/>
</dbReference>
<protein>
    <recommendedName>
        <fullName evidence="6">Ribosome biogenesis protein WDR12 homolog</fullName>
    </recommendedName>
</protein>
<dbReference type="PROSITE" id="PS50294">
    <property type="entry name" value="WD_REPEATS_REGION"/>
    <property type="match status" value="4"/>
</dbReference>